<dbReference type="EMBL" id="CP053085">
    <property type="protein sequence ID" value="QJR37666.1"/>
    <property type="molecule type" value="Genomic_DNA"/>
</dbReference>
<gene>
    <name evidence="3" type="ORF">HKW67_20155</name>
</gene>
<sequence length="357" mass="38611">MHVLSRDRSSWLAPEQHFTRLTDPARLAAVRASQLLDGATNDVLDRLARLTTRLLHVPVALVSLVDDRGQHFPGMAGLGGWAGAQRGTPLTHSFCQYVVTNGTKLIVEDASVHPLVMDNMAFGELGVVAYAGVPLRTSGGENLGSMCAIDTAPVQWTVDQIATLEDLAAAAMAEIELRSTLRALTAAQERLQHQVERDSLTGLYNRRGFSERAKHHLALAQRTAMPFSVLALDLDAFKQINDCFGHDIGDEALVEMASLLSEAIRDSDLAARLGGDEFTLLLSGTTGRDSDVFIGRLHAAIDAANAREERDFVLSSSIGVATWLPEAPQSLATLMRSADEALYADKRARKLHAVKIA</sequence>
<dbReference type="Gene3D" id="3.30.450.40">
    <property type="match status" value="1"/>
</dbReference>
<dbReference type="GO" id="GO:1902201">
    <property type="term" value="P:negative regulation of bacterial-type flagellum-dependent cell motility"/>
    <property type="evidence" value="ECO:0007669"/>
    <property type="project" value="TreeGrafter"/>
</dbReference>
<dbReference type="PANTHER" id="PTHR45138">
    <property type="entry name" value="REGULATORY COMPONENTS OF SENSORY TRANSDUCTION SYSTEM"/>
    <property type="match status" value="1"/>
</dbReference>
<dbReference type="InterPro" id="IPR000160">
    <property type="entry name" value="GGDEF_dom"/>
</dbReference>
<dbReference type="Pfam" id="PF00990">
    <property type="entry name" value="GGDEF"/>
    <property type="match status" value="1"/>
</dbReference>
<dbReference type="FunFam" id="3.30.70.270:FF:000001">
    <property type="entry name" value="Diguanylate cyclase domain protein"/>
    <property type="match status" value="1"/>
</dbReference>
<dbReference type="GO" id="GO:0043709">
    <property type="term" value="P:cell adhesion involved in single-species biofilm formation"/>
    <property type="evidence" value="ECO:0007669"/>
    <property type="project" value="TreeGrafter"/>
</dbReference>
<dbReference type="CDD" id="cd01949">
    <property type="entry name" value="GGDEF"/>
    <property type="match status" value="1"/>
</dbReference>
<accession>A0A6M4IVX0</accession>
<dbReference type="GO" id="GO:0052621">
    <property type="term" value="F:diguanylate cyclase activity"/>
    <property type="evidence" value="ECO:0007669"/>
    <property type="project" value="UniProtKB-EC"/>
</dbReference>
<dbReference type="GO" id="GO:0005886">
    <property type="term" value="C:plasma membrane"/>
    <property type="evidence" value="ECO:0007669"/>
    <property type="project" value="TreeGrafter"/>
</dbReference>
<dbReference type="KEGG" id="ggr:HKW67_20155"/>
<reference evidence="3 4" key="1">
    <citation type="submission" date="2020-05" db="EMBL/GenBank/DDBJ databases">
        <title>Complete genome sequence of Gemmatimonas greenlandica TET16.</title>
        <authorList>
            <person name="Zeng Y."/>
        </authorList>
    </citation>
    <scope>NUCLEOTIDE SEQUENCE [LARGE SCALE GENOMIC DNA]</scope>
    <source>
        <strain evidence="3 4">TET16</strain>
    </source>
</reference>
<evidence type="ECO:0000256" key="1">
    <source>
        <dbReference type="ARBA" id="ARBA00012528"/>
    </source>
</evidence>
<dbReference type="InterPro" id="IPR003018">
    <property type="entry name" value="GAF"/>
</dbReference>
<dbReference type="NCBIfam" id="TIGR00254">
    <property type="entry name" value="GGDEF"/>
    <property type="match status" value="1"/>
</dbReference>
<dbReference type="InterPro" id="IPR050469">
    <property type="entry name" value="Diguanylate_Cyclase"/>
</dbReference>
<protein>
    <recommendedName>
        <fullName evidence="1">diguanylate cyclase</fullName>
        <ecNumber evidence="1">2.7.7.65</ecNumber>
    </recommendedName>
</protein>
<dbReference type="EC" id="2.7.7.65" evidence="1"/>
<dbReference type="SMART" id="SM00267">
    <property type="entry name" value="GGDEF"/>
    <property type="match status" value="1"/>
</dbReference>
<dbReference type="InterPro" id="IPR043128">
    <property type="entry name" value="Rev_trsase/Diguanyl_cyclase"/>
</dbReference>
<dbReference type="Proteomes" id="UP000500938">
    <property type="component" value="Chromosome"/>
</dbReference>
<dbReference type="PANTHER" id="PTHR45138:SF24">
    <property type="entry name" value="DIGUANYLATE CYCLASE DGCC-RELATED"/>
    <property type="match status" value="1"/>
</dbReference>
<organism evidence="3 4">
    <name type="scientific">Gemmatimonas groenlandica</name>
    <dbReference type="NCBI Taxonomy" id="2732249"/>
    <lineage>
        <taxon>Bacteria</taxon>
        <taxon>Pseudomonadati</taxon>
        <taxon>Gemmatimonadota</taxon>
        <taxon>Gemmatimonadia</taxon>
        <taxon>Gemmatimonadales</taxon>
        <taxon>Gemmatimonadaceae</taxon>
        <taxon>Gemmatimonas</taxon>
    </lineage>
</organism>
<feature type="domain" description="GGDEF" evidence="2">
    <location>
        <begin position="225"/>
        <end position="357"/>
    </location>
</feature>
<dbReference type="InterPro" id="IPR029787">
    <property type="entry name" value="Nucleotide_cyclase"/>
</dbReference>
<dbReference type="AlphaFoldDB" id="A0A6M4IVX0"/>
<evidence type="ECO:0000313" key="3">
    <source>
        <dbReference type="EMBL" id="QJR37666.1"/>
    </source>
</evidence>
<evidence type="ECO:0000259" key="2">
    <source>
        <dbReference type="PROSITE" id="PS50887"/>
    </source>
</evidence>
<dbReference type="SMART" id="SM00065">
    <property type="entry name" value="GAF"/>
    <property type="match status" value="1"/>
</dbReference>
<keyword evidence="4" id="KW-1185">Reference proteome</keyword>
<dbReference type="RefSeq" id="WP_171227101.1">
    <property type="nucleotide sequence ID" value="NZ_CP053085.1"/>
</dbReference>
<evidence type="ECO:0000313" key="4">
    <source>
        <dbReference type="Proteomes" id="UP000500938"/>
    </source>
</evidence>
<dbReference type="Gene3D" id="3.30.70.270">
    <property type="match status" value="1"/>
</dbReference>
<proteinExistence type="predicted"/>
<dbReference type="Pfam" id="PF01590">
    <property type="entry name" value="GAF"/>
    <property type="match status" value="1"/>
</dbReference>
<name>A0A6M4IVX0_9BACT</name>
<dbReference type="SUPFAM" id="SSF55781">
    <property type="entry name" value="GAF domain-like"/>
    <property type="match status" value="1"/>
</dbReference>
<dbReference type="PROSITE" id="PS50887">
    <property type="entry name" value="GGDEF"/>
    <property type="match status" value="1"/>
</dbReference>
<dbReference type="InterPro" id="IPR029016">
    <property type="entry name" value="GAF-like_dom_sf"/>
</dbReference>
<dbReference type="SUPFAM" id="SSF55073">
    <property type="entry name" value="Nucleotide cyclase"/>
    <property type="match status" value="1"/>
</dbReference>